<proteinExistence type="predicted"/>
<organism evidence="1 2">
    <name type="scientific">Artomyces pyxidatus</name>
    <dbReference type="NCBI Taxonomy" id="48021"/>
    <lineage>
        <taxon>Eukaryota</taxon>
        <taxon>Fungi</taxon>
        <taxon>Dikarya</taxon>
        <taxon>Basidiomycota</taxon>
        <taxon>Agaricomycotina</taxon>
        <taxon>Agaricomycetes</taxon>
        <taxon>Russulales</taxon>
        <taxon>Auriscalpiaceae</taxon>
        <taxon>Artomyces</taxon>
    </lineage>
</organism>
<reference evidence="1" key="1">
    <citation type="submission" date="2021-03" db="EMBL/GenBank/DDBJ databases">
        <authorList>
            <consortium name="DOE Joint Genome Institute"/>
            <person name="Ahrendt S."/>
            <person name="Looney B.P."/>
            <person name="Miyauchi S."/>
            <person name="Morin E."/>
            <person name="Drula E."/>
            <person name="Courty P.E."/>
            <person name="Chicoki N."/>
            <person name="Fauchery L."/>
            <person name="Kohler A."/>
            <person name="Kuo A."/>
            <person name="Labutti K."/>
            <person name="Pangilinan J."/>
            <person name="Lipzen A."/>
            <person name="Riley R."/>
            <person name="Andreopoulos W."/>
            <person name="He G."/>
            <person name="Johnson J."/>
            <person name="Barry K.W."/>
            <person name="Grigoriev I.V."/>
            <person name="Nagy L."/>
            <person name="Hibbett D."/>
            <person name="Henrissat B."/>
            <person name="Matheny P.B."/>
            <person name="Labbe J."/>
            <person name="Martin F."/>
        </authorList>
    </citation>
    <scope>NUCLEOTIDE SEQUENCE</scope>
    <source>
        <strain evidence="1">HHB10654</strain>
    </source>
</reference>
<evidence type="ECO:0000313" key="2">
    <source>
        <dbReference type="Proteomes" id="UP000814140"/>
    </source>
</evidence>
<sequence length="585" mass="63614">MMRLLYGLRLVTLFAISSALFNPTSDQQPLAPALPSKDGQILTPNIVEYIGHVVENQQVPGLTVAVIRADGSSEYGAWGKKTEDGYGMTIDTLFDIGSCSKAFLSAAMGILIDDYAHGRNVTPLPTGLKKLDWDTKLKDILPGEWALMDHWASEKANLVDILSHVSGLPRHDLSYGPTNTSATVVKNLRNLRPAFELREQWSYNNQMYMVGAHIIATLTGSFTKFVDDRIFKPLNMMDSTYLPDVAHASGKTTQTWTLSGRRIPWWFTEDWQVDLIAGPGGVISSVQEMEKWVRMLLNNGVDPRTNNTILPRSAFESIVSAHSIIPGNPFGFPGLSFAGYGLGWIRTTFMGHDIIQHPGDVPGSFASVLAALADGVGVVVLANANSEYAAADAISVAILRGLFGLKDGFSLEAPSLADLRVAPSAANHTSRSYGVSNPSYNYTGTYFNKGYGTTVLCDTSSSSNYCSRVLANFSAVDSVSPSQNHSLELFTEFPSLWSSHARLTHVKENMFSMSVAYLFPEGYGKNKTPFAMPSTGEPLSVIFLVEDGNVVGFGMVGTVLEGLTLRQKEGGSIKHTADAWFHKLS</sequence>
<name>A0ACB8T4Z2_9AGAM</name>
<dbReference type="Proteomes" id="UP000814140">
    <property type="component" value="Unassembled WGS sequence"/>
</dbReference>
<keyword evidence="2" id="KW-1185">Reference proteome</keyword>
<protein>
    <submittedName>
        <fullName evidence="1">Beta-lactamase/transpeptidase-like protein</fullName>
    </submittedName>
</protein>
<accession>A0ACB8T4Z2</accession>
<comment type="caution">
    <text evidence="1">The sequence shown here is derived from an EMBL/GenBank/DDBJ whole genome shotgun (WGS) entry which is preliminary data.</text>
</comment>
<evidence type="ECO:0000313" key="1">
    <source>
        <dbReference type="EMBL" id="KAI0063206.1"/>
    </source>
</evidence>
<reference evidence="1" key="2">
    <citation type="journal article" date="2022" name="New Phytol.">
        <title>Evolutionary transition to the ectomycorrhizal habit in the genomes of a hyperdiverse lineage of mushroom-forming fungi.</title>
        <authorList>
            <person name="Looney B."/>
            <person name="Miyauchi S."/>
            <person name="Morin E."/>
            <person name="Drula E."/>
            <person name="Courty P.E."/>
            <person name="Kohler A."/>
            <person name="Kuo A."/>
            <person name="LaButti K."/>
            <person name="Pangilinan J."/>
            <person name="Lipzen A."/>
            <person name="Riley R."/>
            <person name="Andreopoulos W."/>
            <person name="He G."/>
            <person name="Johnson J."/>
            <person name="Nolan M."/>
            <person name="Tritt A."/>
            <person name="Barry K.W."/>
            <person name="Grigoriev I.V."/>
            <person name="Nagy L.G."/>
            <person name="Hibbett D."/>
            <person name="Henrissat B."/>
            <person name="Matheny P.B."/>
            <person name="Labbe J."/>
            <person name="Martin F.M."/>
        </authorList>
    </citation>
    <scope>NUCLEOTIDE SEQUENCE</scope>
    <source>
        <strain evidence="1">HHB10654</strain>
    </source>
</reference>
<gene>
    <name evidence="1" type="ORF">BV25DRAFT_1854875</name>
</gene>
<dbReference type="EMBL" id="MU277204">
    <property type="protein sequence ID" value="KAI0063206.1"/>
    <property type="molecule type" value="Genomic_DNA"/>
</dbReference>